<accession>A0A1B1Y6S3</accession>
<keyword evidence="1" id="KW-0175">Coiled coil</keyword>
<dbReference type="GO" id="GO:0140098">
    <property type="term" value="F:catalytic activity, acting on RNA"/>
    <property type="evidence" value="ECO:0007669"/>
    <property type="project" value="UniProtKB-ARBA"/>
</dbReference>
<dbReference type="SUPFAM" id="SSF55120">
    <property type="entry name" value="Pseudouridine synthase"/>
    <property type="match status" value="1"/>
</dbReference>
<dbReference type="InterPro" id="IPR006145">
    <property type="entry name" value="PsdUridine_synth_RsuA/RluA"/>
</dbReference>
<evidence type="ECO:0000313" key="3">
    <source>
        <dbReference type="EMBL" id="ANW96470.1"/>
    </source>
</evidence>
<organism evidence="3 4">
    <name type="scientific">Wenyingzhuangia fucanilytica</name>
    <dbReference type="NCBI Taxonomy" id="1790137"/>
    <lineage>
        <taxon>Bacteria</taxon>
        <taxon>Pseudomonadati</taxon>
        <taxon>Bacteroidota</taxon>
        <taxon>Flavobacteriia</taxon>
        <taxon>Flavobacteriales</taxon>
        <taxon>Flavobacteriaceae</taxon>
        <taxon>Wenyingzhuangia</taxon>
    </lineage>
</organism>
<protein>
    <submittedName>
        <fullName evidence="3">RNA pseudouridine synthase</fullName>
    </submittedName>
</protein>
<dbReference type="OrthoDB" id="9807829at2"/>
<dbReference type="Proteomes" id="UP000092967">
    <property type="component" value="Chromosome"/>
</dbReference>
<dbReference type="InterPro" id="IPR006224">
    <property type="entry name" value="PsdUridine_synth_RluA-like_CS"/>
</dbReference>
<dbReference type="STRING" id="1790137.AXE80_09335"/>
<dbReference type="PANTHER" id="PTHR21600">
    <property type="entry name" value="MITOCHONDRIAL RNA PSEUDOURIDINE SYNTHASE"/>
    <property type="match status" value="1"/>
</dbReference>
<proteinExistence type="predicted"/>
<feature type="domain" description="Pseudouridine synthase RsuA/RluA-like" evidence="2">
    <location>
        <begin position="358"/>
        <end position="506"/>
    </location>
</feature>
<keyword evidence="4" id="KW-1185">Reference proteome</keyword>
<dbReference type="PROSITE" id="PS01129">
    <property type="entry name" value="PSI_RLU"/>
    <property type="match status" value="1"/>
</dbReference>
<dbReference type="CDD" id="cd02869">
    <property type="entry name" value="PseudoU_synth_RluA_like"/>
    <property type="match status" value="1"/>
</dbReference>
<dbReference type="Pfam" id="PF00849">
    <property type="entry name" value="PseudoU_synth_2"/>
    <property type="match status" value="1"/>
</dbReference>
<dbReference type="RefSeq" id="WP_068826623.1">
    <property type="nucleotide sequence ID" value="NZ_CP014224.1"/>
</dbReference>
<dbReference type="KEGG" id="wfu:AXE80_09335"/>
<dbReference type="InterPro" id="IPR050188">
    <property type="entry name" value="RluA_PseudoU_synthase"/>
</dbReference>
<dbReference type="Gene3D" id="3.30.2350.10">
    <property type="entry name" value="Pseudouridine synthase"/>
    <property type="match status" value="1"/>
</dbReference>
<dbReference type="PANTHER" id="PTHR21600:SF89">
    <property type="entry name" value="RIBOSOMAL LARGE SUBUNIT PSEUDOURIDINE SYNTHASE A"/>
    <property type="match status" value="1"/>
</dbReference>
<gene>
    <name evidence="3" type="ORF">AXE80_09335</name>
</gene>
<dbReference type="GO" id="GO:0003723">
    <property type="term" value="F:RNA binding"/>
    <property type="evidence" value="ECO:0007669"/>
    <property type="project" value="InterPro"/>
</dbReference>
<dbReference type="GO" id="GO:0009982">
    <property type="term" value="F:pseudouridine synthase activity"/>
    <property type="evidence" value="ECO:0007669"/>
    <property type="project" value="InterPro"/>
</dbReference>
<sequence length="553" mass="63866">MSTSKHLHFFKQNITGISIPKKFTYPFYYEPHPLSILAAEQLQEYLTYQKDFEHNFSETGKMFGVLVVKDLHKSIGFIAAVSGKLADTNIHHYFIPPIFDMLPLDGYYKIEEEKLNILTQQINDLEQAESYKNSLEILSKAQQNAIDEKESLRQEMISAKKARKQQRLAFEEEFNGDFLKEKLKALDQQSILSKLKKRDLTIFWDKKIADLKNDVAVFESKIHQLKKIRKEQSNALQQYLFNQYQFLNKKGDTKNLLDIFKETPLKIPPAAAGECAAPKLLQYAFANNLTPICMAEFWWGKAPNSEIRKHGQFYPACQGKCKPILGHMLSDMELEVNPLLNNPAIGKELEYLYEDEYMVVVNKPAEFLSVPGKTINDSVYLRIKQKYPNATGPLIVHRLDMSTSGIMLIALDKDTHENLQRQFIKRQVKKRYLALLDGIVKEKKGTIELPLRLDIDDRPRQLVCYEHGKPAKTLWKVLNHVDDNKTKIYFYPVTGRTHQLRVHASHPKGLNTPIIGDDLYGSKSDRLYLHAEHISLTHPVTKEKIEFKAKADF</sequence>
<dbReference type="AlphaFoldDB" id="A0A1B1Y6S3"/>
<dbReference type="GO" id="GO:0000455">
    <property type="term" value="P:enzyme-directed rRNA pseudouridine synthesis"/>
    <property type="evidence" value="ECO:0007669"/>
    <property type="project" value="TreeGrafter"/>
</dbReference>
<dbReference type="EMBL" id="CP014224">
    <property type="protein sequence ID" value="ANW96470.1"/>
    <property type="molecule type" value="Genomic_DNA"/>
</dbReference>
<reference evidence="3 4" key="1">
    <citation type="submission" date="2016-02" db="EMBL/GenBank/DDBJ databases">
        <authorList>
            <person name="Wen L."/>
            <person name="He K."/>
            <person name="Yang H."/>
        </authorList>
    </citation>
    <scope>NUCLEOTIDE SEQUENCE [LARGE SCALE GENOMIC DNA]</scope>
    <source>
        <strain evidence="3 4">CZ1127</strain>
    </source>
</reference>
<evidence type="ECO:0000259" key="2">
    <source>
        <dbReference type="Pfam" id="PF00849"/>
    </source>
</evidence>
<name>A0A1B1Y6S3_9FLAO</name>
<evidence type="ECO:0000313" key="4">
    <source>
        <dbReference type="Proteomes" id="UP000092967"/>
    </source>
</evidence>
<evidence type="ECO:0000256" key="1">
    <source>
        <dbReference type="SAM" id="Coils"/>
    </source>
</evidence>
<dbReference type="InterPro" id="IPR020103">
    <property type="entry name" value="PsdUridine_synth_cat_dom_sf"/>
</dbReference>
<feature type="coiled-coil region" evidence="1">
    <location>
        <begin position="108"/>
        <end position="162"/>
    </location>
</feature>